<protein>
    <recommendedName>
        <fullName evidence="1">F-box domain-containing protein</fullName>
    </recommendedName>
</protein>
<accession>A0A9P5H2C8</accession>
<dbReference type="SUPFAM" id="SSF81383">
    <property type="entry name" value="F-box domain"/>
    <property type="match status" value="1"/>
</dbReference>
<evidence type="ECO:0000313" key="2">
    <source>
        <dbReference type="EMBL" id="KAF7546713.1"/>
    </source>
</evidence>
<dbReference type="InterPro" id="IPR036047">
    <property type="entry name" value="F-box-like_dom_sf"/>
</dbReference>
<dbReference type="InterPro" id="IPR001810">
    <property type="entry name" value="F-box_dom"/>
</dbReference>
<evidence type="ECO:0000313" key="3">
    <source>
        <dbReference type="Proteomes" id="UP000722485"/>
    </source>
</evidence>
<evidence type="ECO:0000259" key="1">
    <source>
        <dbReference type="Pfam" id="PF00646"/>
    </source>
</evidence>
<sequence length="464" mass="52502">MDDNESDYAKFKAHNLRGFPAKMHSLSEAGHPPRGVEIVPVVSAEGSAISTPEQLQGLLCLEEPPECVQTTTASESEVECEAQVIRVFPLLYRDFLILEERATVEDGPVVVFGENKQMVSKIVQTLIPSAYPPRSLNHAQTCDALKCHLSSKESSEHRDLIPSADQTPPTPVVCSPELLEIVLFHLDIKTRLVSASRVCKFWLETINRSPLLQKASFFQPEQPFSSDQDRQMNPLLIEAFGDTFFGSSPPARRAESFWKLPWSPQALVRMKAPTGSVLGVEPTCRQKSFTRAGASWRRMLVSQPPPPFIGLSWVDDHPQQPRQRHRIDSLRLEENSSSPPGVTMGQLYDTVQFLTMQQLYSGLFFKVQWDRVCDRKRRGNSNSKNHDSTLERTNLMVDFWDEDYYLSAHYGPFNMKATRTVFKCEEFVRLCFGGKATIEGPDTEAAALARLDDIELWEPLVWEE</sequence>
<dbReference type="Pfam" id="PF00646">
    <property type="entry name" value="F-box"/>
    <property type="match status" value="1"/>
</dbReference>
<feature type="domain" description="F-box" evidence="1">
    <location>
        <begin position="176"/>
        <end position="212"/>
    </location>
</feature>
<comment type="caution">
    <text evidence="2">The sequence shown here is derived from an EMBL/GenBank/DDBJ whole genome shotgun (WGS) entry which is preliminary data.</text>
</comment>
<dbReference type="EMBL" id="JAANBB010000202">
    <property type="protein sequence ID" value="KAF7546713.1"/>
    <property type="molecule type" value="Genomic_DNA"/>
</dbReference>
<gene>
    <name evidence="2" type="ORF">G7Z17_g8233</name>
</gene>
<dbReference type="OrthoDB" id="3800738at2759"/>
<dbReference type="CDD" id="cd09917">
    <property type="entry name" value="F-box_SF"/>
    <property type="match status" value="1"/>
</dbReference>
<reference evidence="2" key="1">
    <citation type="submission" date="2020-03" db="EMBL/GenBank/DDBJ databases">
        <title>Draft Genome Sequence of Cylindrodendrum hubeiense.</title>
        <authorList>
            <person name="Buettner E."/>
            <person name="Kellner H."/>
        </authorList>
    </citation>
    <scope>NUCLEOTIDE SEQUENCE</scope>
    <source>
        <strain evidence="2">IHI 201604</strain>
    </source>
</reference>
<proteinExistence type="predicted"/>
<keyword evidence="3" id="KW-1185">Reference proteome</keyword>
<name>A0A9P5H2C8_9HYPO</name>
<dbReference type="Proteomes" id="UP000722485">
    <property type="component" value="Unassembled WGS sequence"/>
</dbReference>
<organism evidence="2 3">
    <name type="scientific">Cylindrodendrum hubeiense</name>
    <dbReference type="NCBI Taxonomy" id="595255"/>
    <lineage>
        <taxon>Eukaryota</taxon>
        <taxon>Fungi</taxon>
        <taxon>Dikarya</taxon>
        <taxon>Ascomycota</taxon>
        <taxon>Pezizomycotina</taxon>
        <taxon>Sordariomycetes</taxon>
        <taxon>Hypocreomycetidae</taxon>
        <taxon>Hypocreales</taxon>
        <taxon>Nectriaceae</taxon>
        <taxon>Cylindrodendrum</taxon>
    </lineage>
</organism>
<dbReference type="AlphaFoldDB" id="A0A9P5H2C8"/>